<dbReference type="RefSeq" id="WP_106009218.1">
    <property type="nucleotide sequence ID" value="NZ_JALCQO010000033.1"/>
</dbReference>
<dbReference type="InterPro" id="IPR003731">
    <property type="entry name" value="Di-Nase_FeMo-co_biosynth"/>
</dbReference>
<accession>A0A2T0BNH8</accession>
<organism evidence="2 3">
    <name type="scientific">Clostridium luticellarii</name>
    <dbReference type="NCBI Taxonomy" id="1691940"/>
    <lineage>
        <taxon>Bacteria</taxon>
        <taxon>Bacillati</taxon>
        <taxon>Bacillota</taxon>
        <taxon>Clostridia</taxon>
        <taxon>Eubacteriales</taxon>
        <taxon>Clostridiaceae</taxon>
        <taxon>Clostridium</taxon>
    </lineage>
</organism>
<dbReference type="InterPro" id="IPR051840">
    <property type="entry name" value="NifX/NifY_domain"/>
</dbReference>
<feature type="domain" description="Dinitrogenase iron-molybdenum cofactor biosynthesis" evidence="1">
    <location>
        <begin position="10"/>
        <end position="105"/>
    </location>
</feature>
<reference evidence="2 3" key="1">
    <citation type="submission" date="2018-03" db="EMBL/GenBank/DDBJ databases">
        <title>Genome sequence of Clostridium luticellarii DSM 29923.</title>
        <authorList>
            <person name="Poehlein A."/>
            <person name="Daniel R."/>
        </authorList>
    </citation>
    <scope>NUCLEOTIDE SEQUENCE [LARGE SCALE GENOMIC DNA]</scope>
    <source>
        <strain evidence="2 3">DSM 29923</strain>
    </source>
</reference>
<evidence type="ECO:0000313" key="3">
    <source>
        <dbReference type="Proteomes" id="UP000237798"/>
    </source>
</evidence>
<dbReference type="OrthoDB" id="280278at2"/>
<dbReference type="Pfam" id="PF02579">
    <property type="entry name" value="Nitro_FeMo-Co"/>
    <property type="match status" value="1"/>
</dbReference>
<comment type="caution">
    <text evidence="2">The sequence shown here is derived from an EMBL/GenBank/DDBJ whole genome shotgun (WGS) entry which is preliminary data.</text>
</comment>
<dbReference type="EMBL" id="PVXP01000017">
    <property type="protein sequence ID" value="PRR85434.1"/>
    <property type="molecule type" value="Genomic_DNA"/>
</dbReference>
<protein>
    <submittedName>
        <fullName evidence="2">FeMo cofactor biosynthesis protein NifB</fullName>
    </submittedName>
</protein>
<gene>
    <name evidence="2" type="primary">nifB_1</name>
    <name evidence="2" type="ORF">CLLU_16150</name>
</gene>
<dbReference type="CDD" id="cd00562">
    <property type="entry name" value="NifX_NifB"/>
    <property type="match status" value="1"/>
</dbReference>
<dbReference type="Gene3D" id="3.30.420.130">
    <property type="entry name" value="Dinitrogenase iron-molybdenum cofactor biosynthesis domain"/>
    <property type="match status" value="1"/>
</dbReference>
<dbReference type="Proteomes" id="UP000237798">
    <property type="component" value="Unassembled WGS sequence"/>
</dbReference>
<dbReference type="InterPro" id="IPR036105">
    <property type="entry name" value="DiNase_FeMo-co_biosyn_sf"/>
</dbReference>
<evidence type="ECO:0000259" key="1">
    <source>
        <dbReference type="Pfam" id="PF02579"/>
    </source>
</evidence>
<dbReference type="SUPFAM" id="SSF53146">
    <property type="entry name" value="Nitrogenase accessory factor-like"/>
    <property type="match status" value="1"/>
</dbReference>
<evidence type="ECO:0000313" key="2">
    <source>
        <dbReference type="EMBL" id="PRR85434.1"/>
    </source>
</evidence>
<name>A0A2T0BNH8_9CLOT</name>
<proteinExistence type="predicted"/>
<sequence>MYRIAAASNDGKFVDQHFGQANQFFIYEVNDSSYKFIEVRSVKNISKNFNTDYDKFLSIVKYLSGCRIVLVSQIGQGAVNFLSKNGIQVFDVEESIDNAIKKLIKYYSRIDKLKKYCK</sequence>
<dbReference type="PANTHER" id="PTHR33937:SF1">
    <property type="entry name" value="IRON-MOLIBDENUM COFACTOR PROCESSING PROTEIN"/>
    <property type="match status" value="1"/>
</dbReference>
<dbReference type="PANTHER" id="PTHR33937">
    <property type="entry name" value="IRON-MOLYBDENUM PROTEIN-RELATED-RELATED"/>
    <property type="match status" value="1"/>
</dbReference>
<keyword evidence="3" id="KW-1185">Reference proteome</keyword>
<dbReference type="AlphaFoldDB" id="A0A2T0BNH8"/>